<accession>A0A914Q659</accession>
<protein>
    <submittedName>
        <fullName evidence="2">Uncharacterized protein</fullName>
    </submittedName>
</protein>
<proteinExistence type="predicted"/>
<name>A0A914Q659_9BILA</name>
<dbReference type="WBParaSite" id="PDA_v2.g26449.t1">
    <property type="protein sequence ID" value="PDA_v2.g26449.t1"/>
    <property type="gene ID" value="PDA_v2.g26449"/>
</dbReference>
<organism evidence="1 2">
    <name type="scientific">Panagrolaimus davidi</name>
    <dbReference type="NCBI Taxonomy" id="227884"/>
    <lineage>
        <taxon>Eukaryota</taxon>
        <taxon>Metazoa</taxon>
        <taxon>Ecdysozoa</taxon>
        <taxon>Nematoda</taxon>
        <taxon>Chromadorea</taxon>
        <taxon>Rhabditida</taxon>
        <taxon>Tylenchina</taxon>
        <taxon>Panagrolaimomorpha</taxon>
        <taxon>Panagrolaimoidea</taxon>
        <taxon>Panagrolaimidae</taxon>
        <taxon>Panagrolaimus</taxon>
    </lineage>
</organism>
<dbReference type="AlphaFoldDB" id="A0A914Q659"/>
<evidence type="ECO:0000313" key="1">
    <source>
        <dbReference type="Proteomes" id="UP000887578"/>
    </source>
</evidence>
<sequence>MKTLLKGRNNVTKTLSGMVGLGWNNLTNEYTLPIFKETYFKCLTDYNNQFLIPDNIFLIPVKHTSLDRNSSTFDSYDEFMSSDSNKITVTGSVSGQKKSASASFSKENYKPSNKIFSHFKKKPFS</sequence>
<keyword evidence="1" id="KW-1185">Reference proteome</keyword>
<evidence type="ECO:0000313" key="2">
    <source>
        <dbReference type="WBParaSite" id="PDA_v2.g26449.t1"/>
    </source>
</evidence>
<dbReference type="Proteomes" id="UP000887578">
    <property type="component" value="Unplaced"/>
</dbReference>
<reference evidence="2" key="1">
    <citation type="submission" date="2022-11" db="UniProtKB">
        <authorList>
            <consortium name="WormBaseParasite"/>
        </authorList>
    </citation>
    <scope>IDENTIFICATION</scope>
</reference>